<evidence type="ECO:0000256" key="7">
    <source>
        <dbReference type="ARBA" id="ARBA00022824"/>
    </source>
</evidence>
<evidence type="ECO:0000256" key="5">
    <source>
        <dbReference type="ARBA" id="ARBA00022617"/>
    </source>
</evidence>
<feature type="binding site" description="axial binding residue" evidence="13">
    <location>
        <position position="452"/>
    </location>
    <ligand>
        <name>heme</name>
        <dbReference type="ChEBI" id="CHEBI:30413"/>
    </ligand>
    <ligandPart>
        <name>Fe</name>
        <dbReference type="ChEBI" id="CHEBI:18248"/>
    </ligandPart>
</feature>
<reference evidence="15" key="2">
    <citation type="journal article" date="2015" name="Gigascience">
        <title>Reconstructing a comprehensive transcriptome assembly of a white-pupal translocated strain of the pest fruit fly Bactrocera cucurbitae.</title>
        <authorList>
            <person name="Sim S.B."/>
            <person name="Calla B."/>
            <person name="Hall B."/>
            <person name="DeRego T."/>
            <person name="Geib S.M."/>
        </authorList>
    </citation>
    <scope>NUCLEOTIDE SEQUENCE</scope>
</reference>
<keyword evidence="10 13" id="KW-0408">Iron</keyword>
<evidence type="ECO:0000256" key="9">
    <source>
        <dbReference type="ARBA" id="ARBA00023002"/>
    </source>
</evidence>
<evidence type="ECO:0000256" key="3">
    <source>
        <dbReference type="ARBA" id="ARBA00004406"/>
    </source>
</evidence>
<keyword evidence="7" id="KW-0256">Endoplasmic reticulum</keyword>
<keyword evidence="8" id="KW-0492">Microsome</keyword>
<sequence>MFLLLLIAVFTLSFFYIKWTYTYWQRKGFPFVQPKIPFAVLDPVLKREASFGTAILDVYRSTKEKVLGIYLITRPVLLVRDAQLARDILTKHFESFHDRGVHVDDEDDPQLSGGLFFLKGQDWKSLRVKMTPLFTSGKLKAMFDTVEDVGDRMINYLNAQIPDVGAKEMEMRHVMSTFAIDIIASAFLGLEVNSFVEPNNDILNISRKVNEPTFGSVVRGTCQMLFPSLEKLFLRLGWREEAPEMMRKIVKRTIEMREEQNISRKDMLQLLMQLRNKGQVNDNDNDWSAKAVDKNTMKHMTIETIASNLILFYVAGYETTASTISFTAYELAQYPEALEKAQRDVREAIERHDNKFSYEAVQDMKYLDLCIMETTRKYPGLPILNRECTQDFQLPDSDLVIKSGTPIIISLLGLHRDEKYFPDPMRWDPERISQRNYEPAAFMPFGEGPRHCIAQRMGRVNAKVALAKLLLNFNIELNPVRKEIEIANFGVPIMAKGGINVRLSKRKTMQCA</sequence>
<comment type="similarity">
    <text evidence="4 14">Belongs to the cytochrome P450 family.</text>
</comment>
<dbReference type="GO" id="GO:0016705">
    <property type="term" value="F:oxidoreductase activity, acting on paired donors, with incorporation or reduction of molecular oxygen"/>
    <property type="evidence" value="ECO:0007669"/>
    <property type="project" value="InterPro"/>
</dbReference>
<dbReference type="PRINTS" id="PR00385">
    <property type="entry name" value="P450"/>
</dbReference>
<reference evidence="15" key="1">
    <citation type="submission" date="2014-11" db="EMBL/GenBank/DDBJ databases">
        <authorList>
            <person name="Geib S."/>
        </authorList>
    </citation>
    <scope>NUCLEOTIDE SEQUENCE</scope>
</reference>
<dbReference type="GO" id="GO:0020037">
    <property type="term" value="F:heme binding"/>
    <property type="evidence" value="ECO:0007669"/>
    <property type="project" value="InterPro"/>
</dbReference>
<evidence type="ECO:0000256" key="2">
    <source>
        <dbReference type="ARBA" id="ARBA00004174"/>
    </source>
</evidence>
<gene>
    <name evidence="15" type="primary">Cyp6d5_0</name>
    <name evidence="15" type="ORF">g.45750</name>
</gene>
<dbReference type="EMBL" id="GBXI01009638">
    <property type="protein sequence ID" value="JAD04654.1"/>
    <property type="molecule type" value="Transcribed_RNA"/>
</dbReference>
<dbReference type="GO" id="GO:0005506">
    <property type="term" value="F:iron ion binding"/>
    <property type="evidence" value="ECO:0007669"/>
    <property type="project" value="InterPro"/>
</dbReference>
<keyword evidence="11 14" id="KW-0503">Monooxygenase</keyword>
<organism evidence="15">
    <name type="scientific">Zeugodacus cucurbitae</name>
    <name type="common">Melon fruit fly</name>
    <name type="synonym">Bactrocera cucurbitae</name>
    <dbReference type="NCBI Taxonomy" id="28588"/>
    <lineage>
        <taxon>Eukaryota</taxon>
        <taxon>Metazoa</taxon>
        <taxon>Ecdysozoa</taxon>
        <taxon>Arthropoda</taxon>
        <taxon>Hexapoda</taxon>
        <taxon>Insecta</taxon>
        <taxon>Pterygota</taxon>
        <taxon>Neoptera</taxon>
        <taxon>Endopterygota</taxon>
        <taxon>Diptera</taxon>
        <taxon>Brachycera</taxon>
        <taxon>Muscomorpha</taxon>
        <taxon>Tephritoidea</taxon>
        <taxon>Tephritidae</taxon>
        <taxon>Zeugodacus</taxon>
        <taxon>Zeugodacus</taxon>
    </lineage>
</organism>
<name>A0A0A1X013_ZEUCU</name>
<dbReference type="InterPro" id="IPR036396">
    <property type="entry name" value="Cyt_P450_sf"/>
</dbReference>
<keyword evidence="5 13" id="KW-0349">Heme</keyword>
<keyword evidence="9 14" id="KW-0560">Oxidoreductase</keyword>
<dbReference type="PRINTS" id="PR00463">
    <property type="entry name" value="EP450I"/>
</dbReference>
<dbReference type="Gene3D" id="1.10.630.10">
    <property type="entry name" value="Cytochrome P450"/>
    <property type="match status" value="1"/>
</dbReference>
<dbReference type="InterPro" id="IPR002401">
    <property type="entry name" value="Cyt_P450_E_grp-I"/>
</dbReference>
<protein>
    <submittedName>
        <fullName evidence="15">Probable cytochrome P450 6d5</fullName>
    </submittedName>
</protein>
<dbReference type="GO" id="GO:0005789">
    <property type="term" value="C:endoplasmic reticulum membrane"/>
    <property type="evidence" value="ECO:0007669"/>
    <property type="project" value="UniProtKB-SubCell"/>
</dbReference>
<evidence type="ECO:0000256" key="1">
    <source>
        <dbReference type="ARBA" id="ARBA00001971"/>
    </source>
</evidence>
<proteinExistence type="inferred from homology"/>
<dbReference type="CDD" id="cd11056">
    <property type="entry name" value="CYP6-like"/>
    <property type="match status" value="1"/>
</dbReference>
<evidence type="ECO:0000256" key="8">
    <source>
        <dbReference type="ARBA" id="ARBA00022848"/>
    </source>
</evidence>
<comment type="cofactor">
    <cofactor evidence="1 13">
        <name>heme</name>
        <dbReference type="ChEBI" id="CHEBI:30413"/>
    </cofactor>
</comment>
<keyword evidence="6 13" id="KW-0479">Metal-binding</keyword>
<dbReference type="AlphaFoldDB" id="A0A0A1X013"/>
<evidence type="ECO:0000313" key="15">
    <source>
        <dbReference type="EMBL" id="JAD04654.1"/>
    </source>
</evidence>
<accession>A0A0A1X013</accession>
<evidence type="ECO:0000256" key="4">
    <source>
        <dbReference type="ARBA" id="ARBA00010617"/>
    </source>
</evidence>
<evidence type="ECO:0000256" key="6">
    <source>
        <dbReference type="ARBA" id="ARBA00022723"/>
    </source>
</evidence>
<evidence type="ECO:0000256" key="14">
    <source>
        <dbReference type="RuleBase" id="RU000461"/>
    </source>
</evidence>
<dbReference type="PANTHER" id="PTHR24292:SF93">
    <property type="entry name" value="CYTOCHROME P450 310A1-RELATED"/>
    <property type="match status" value="1"/>
</dbReference>
<evidence type="ECO:0000256" key="10">
    <source>
        <dbReference type="ARBA" id="ARBA00023004"/>
    </source>
</evidence>
<comment type="subcellular location">
    <subcellularLocation>
        <location evidence="3">Endoplasmic reticulum membrane</location>
        <topology evidence="3">Peripheral membrane protein</topology>
    </subcellularLocation>
    <subcellularLocation>
        <location evidence="2">Microsome membrane</location>
        <topology evidence="2">Peripheral membrane protein</topology>
    </subcellularLocation>
</comment>
<dbReference type="GO" id="GO:0004497">
    <property type="term" value="F:monooxygenase activity"/>
    <property type="evidence" value="ECO:0007669"/>
    <property type="project" value="UniProtKB-KW"/>
</dbReference>
<evidence type="ECO:0000256" key="13">
    <source>
        <dbReference type="PIRSR" id="PIRSR602401-1"/>
    </source>
</evidence>
<dbReference type="InterPro" id="IPR001128">
    <property type="entry name" value="Cyt_P450"/>
</dbReference>
<evidence type="ECO:0000256" key="11">
    <source>
        <dbReference type="ARBA" id="ARBA00023033"/>
    </source>
</evidence>
<dbReference type="SUPFAM" id="SSF48264">
    <property type="entry name" value="Cytochrome P450"/>
    <property type="match status" value="1"/>
</dbReference>
<dbReference type="PROSITE" id="PS00086">
    <property type="entry name" value="CYTOCHROME_P450"/>
    <property type="match status" value="1"/>
</dbReference>
<dbReference type="InterPro" id="IPR050476">
    <property type="entry name" value="Insect_CytP450_Detox"/>
</dbReference>
<dbReference type="PANTHER" id="PTHR24292">
    <property type="entry name" value="CYTOCHROME P450"/>
    <property type="match status" value="1"/>
</dbReference>
<keyword evidence="12" id="KW-0472">Membrane</keyword>
<dbReference type="Pfam" id="PF00067">
    <property type="entry name" value="p450"/>
    <property type="match status" value="1"/>
</dbReference>
<evidence type="ECO:0000256" key="12">
    <source>
        <dbReference type="ARBA" id="ARBA00023136"/>
    </source>
</evidence>
<dbReference type="FunFam" id="1.10.630.10:FF:000042">
    <property type="entry name" value="Cytochrome P450"/>
    <property type="match status" value="1"/>
</dbReference>
<dbReference type="InterPro" id="IPR017972">
    <property type="entry name" value="Cyt_P450_CS"/>
</dbReference>